<protein>
    <submittedName>
        <fullName evidence="1">Uncharacterized protein</fullName>
    </submittedName>
</protein>
<reference evidence="1 2" key="1">
    <citation type="journal article" date="2022" name="bioRxiv">
        <title>The genome of the oomycete Peronosclerospora sorghi, a cosmopolitan pathogen of maize and sorghum, is inflated with dispersed pseudogenes.</title>
        <authorList>
            <person name="Fletcher K."/>
            <person name="Martin F."/>
            <person name="Isakeit T."/>
            <person name="Cavanaugh K."/>
            <person name="Magill C."/>
            <person name="Michelmore R."/>
        </authorList>
    </citation>
    <scope>NUCLEOTIDE SEQUENCE [LARGE SCALE GENOMIC DNA]</scope>
    <source>
        <strain evidence="1">P6</strain>
    </source>
</reference>
<proteinExistence type="predicted"/>
<organism evidence="1 2">
    <name type="scientific">Peronosclerospora sorghi</name>
    <dbReference type="NCBI Taxonomy" id="230839"/>
    <lineage>
        <taxon>Eukaryota</taxon>
        <taxon>Sar</taxon>
        <taxon>Stramenopiles</taxon>
        <taxon>Oomycota</taxon>
        <taxon>Peronosporomycetes</taxon>
        <taxon>Peronosporales</taxon>
        <taxon>Peronosporaceae</taxon>
        <taxon>Peronosclerospora</taxon>
    </lineage>
</organism>
<dbReference type="Proteomes" id="UP001163321">
    <property type="component" value="Chromosome 13"/>
</dbReference>
<accession>A0ACC0WG40</accession>
<comment type="caution">
    <text evidence="1">The sequence shown here is derived from an EMBL/GenBank/DDBJ whole genome shotgun (WGS) entry which is preliminary data.</text>
</comment>
<keyword evidence="2" id="KW-1185">Reference proteome</keyword>
<evidence type="ECO:0000313" key="1">
    <source>
        <dbReference type="EMBL" id="KAI9917625.1"/>
    </source>
</evidence>
<sequence>MHEVCPDCVADLTAKKSQMVFSDHEPTSKHGSRMLRAHDGDEQVVAEERQGEFVHDLLLEIDEILERVQRERQTIEELEAIERAERAARVRRIKQLITQRYGQLFLEKRISIHALNSRNADQTWVREYRDFLVDRVNKILDLIVAKDRSLTPAQASQVREGNFEQMLAYRVPSASVRHLAFSNQYKQFLGREHSIANALSRNSHAEGSAGILPSSEVVNQELDRINEELDVPLFGTTEENEAGRL</sequence>
<evidence type="ECO:0000313" key="2">
    <source>
        <dbReference type="Proteomes" id="UP001163321"/>
    </source>
</evidence>
<dbReference type="EMBL" id="CM047592">
    <property type="protein sequence ID" value="KAI9917625.1"/>
    <property type="molecule type" value="Genomic_DNA"/>
</dbReference>
<name>A0ACC0WG40_9STRA</name>
<gene>
    <name evidence="1" type="ORF">PsorP6_012743</name>
</gene>